<dbReference type="Gene3D" id="3.30.420.40">
    <property type="match status" value="2"/>
</dbReference>
<dbReference type="PRINTS" id="PR00471">
    <property type="entry name" value="ACETATEKNASE"/>
</dbReference>
<evidence type="ECO:0000256" key="3">
    <source>
        <dbReference type="ARBA" id="ARBA00022490"/>
    </source>
</evidence>
<comment type="catalytic activity">
    <reaction evidence="8 9">
        <text>butanoate + ATP = butanoyl phosphate + ADP</text>
        <dbReference type="Rhea" id="RHEA:13585"/>
        <dbReference type="ChEBI" id="CHEBI:17968"/>
        <dbReference type="ChEBI" id="CHEBI:30616"/>
        <dbReference type="ChEBI" id="CHEBI:58079"/>
        <dbReference type="ChEBI" id="CHEBI:456216"/>
        <dbReference type="EC" id="2.7.2.7"/>
    </reaction>
</comment>
<evidence type="ECO:0000256" key="9">
    <source>
        <dbReference type="HAMAP-Rule" id="MF_00542"/>
    </source>
</evidence>
<dbReference type="GO" id="GO:0008776">
    <property type="term" value="F:acetate kinase activity"/>
    <property type="evidence" value="ECO:0007669"/>
    <property type="project" value="TreeGrafter"/>
</dbReference>
<dbReference type="EC" id="2.7.2.7" evidence="9"/>
<dbReference type="KEGG" id="cst:CLOST_0757"/>
<evidence type="ECO:0000256" key="8">
    <source>
        <dbReference type="ARBA" id="ARBA00048596"/>
    </source>
</evidence>
<keyword evidence="7 9" id="KW-0067">ATP-binding</keyword>
<dbReference type="InterPro" id="IPR023865">
    <property type="entry name" value="Aliphatic_acid_kinase_CS"/>
</dbReference>
<dbReference type="eggNOG" id="COG3426">
    <property type="taxonomic scope" value="Bacteria"/>
</dbReference>
<dbReference type="InterPro" id="IPR043129">
    <property type="entry name" value="ATPase_NBD"/>
</dbReference>
<dbReference type="AlphaFoldDB" id="E3PWR8"/>
<dbReference type="PANTHER" id="PTHR21060:SF3">
    <property type="entry name" value="BUTYRATE KINASE 2-RELATED"/>
    <property type="match status" value="1"/>
</dbReference>
<dbReference type="InterPro" id="IPR011245">
    <property type="entry name" value="Butyrate_kin"/>
</dbReference>
<dbReference type="GO" id="GO:0006083">
    <property type="term" value="P:acetate metabolic process"/>
    <property type="evidence" value="ECO:0007669"/>
    <property type="project" value="TreeGrafter"/>
</dbReference>
<dbReference type="Pfam" id="PF00871">
    <property type="entry name" value="Acetate_kinase"/>
    <property type="match status" value="1"/>
</dbReference>
<dbReference type="NCBIfam" id="NF002834">
    <property type="entry name" value="PRK03011.1-5"/>
    <property type="match status" value="1"/>
</dbReference>
<dbReference type="SUPFAM" id="SSF53067">
    <property type="entry name" value="Actin-like ATPase domain"/>
    <property type="match status" value="2"/>
</dbReference>
<dbReference type="PROSITE" id="PS01076">
    <property type="entry name" value="ACETATE_KINASE_2"/>
    <property type="match status" value="1"/>
</dbReference>
<dbReference type="PIRSF" id="PIRSF036458">
    <property type="entry name" value="Butyrate_kin"/>
    <property type="match status" value="1"/>
</dbReference>
<organism evidence="11 12">
    <name type="scientific">Acetoanaerobium sticklandii (strain ATCC 12662 / DSM 519 / JCM 1433 / CCUG 9281 / NCIMB 10654 / HF)</name>
    <name type="common">Clostridium sticklandii</name>
    <dbReference type="NCBI Taxonomy" id="499177"/>
    <lineage>
        <taxon>Bacteria</taxon>
        <taxon>Bacillati</taxon>
        <taxon>Bacillota</taxon>
        <taxon>Clostridia</taxon>
        <taxon>Peptostreptococcales</taxon>
        <taxon>Filifactoraceae</taxon>
        <taxon>Acetoanaerobium</taxon>
    </lineage>
</organism>
<keyword evidence="6 9" id="KW-0418">Kinase</keyword>
<dbReference type="STRING" id="1511.CLOST_0757"/>
<dbReference type="CDD" id="cd24011">
    <property type="entry name" value="ASKHA_NBD_BK"/>
    <property type="match status" value="1"/>
</dbReference>
<evidence type="ECO:0000256" key="10">
    <source>
        <dbReference type="RuleBase" id="RU003835"/>
    </source>
</evidence>
<proteinExistence type="inferred from homology"/>
<dbReference type="HOGENOM" id="CLU_048716_0_0_9"/>
<dbReference type="Proteomes" id="UP000007041">
    <property type="component" value="Chromosome"/>
</dbReference>
<dbReference type="EMBL" id="FP565809">
    <property type="protein sequence ID" value="CBH20883.1"/>
    <property type="molecule type" value="Genomic_DNA"/>
</dbReference>
<evidence type="ECO:0000256" key="5">
    <source>
        <dbReference type="ARBA" id="ARBA00022741"/>
    </source>
</evidence>
<keyword evidence="3 9" id="KW-0963">Cytoplasm</keyword>
<evidence type="ECO:0000256" key="2">
    <source>
        <dbReference type="ARBA" id="ARBA00008748"/>
    </source>
</evidence>
<evidence type="ECO:0000313" key="12">
    <source>
        <dbReference type="Proteomes" id="UP000007041"/>
    </source>
</evidence>
<comment type="similarity">
    <text evidence="2 9 10">Belongs to the acetokinase family.</text>
</comment>
<dbReference type="PANTHER" id="PTHR21060">
    <property type="entry name" value="ACETATE KINASE"/>
    <property type="match status" value="1"/>
</dbReference>
<name>E3PWR8_ACESD</name>
<reference evidence="12" key="1">
    <citation type="journal article" date="2010" name="BMC Genomics">
        <title>Clostridium sticklandii, a specialist in amino acid degradation:revisiting its metabolism through its genome sequence.</title>
        <authorList>
            <person name="Fonknechten N."/>
            <person name="Chaussonnerie S."/>
            <person name="Tricot S."/>
            <person name="Lajus A."/>
            <person name="Andreesen J.R."/>
            <person name="Perchat N."/>
            <person name="Pelletier E."/>
            <person name="Gouyvenoux M."/>
            <person name="Barbe V."/>
            <person name="Salanoubat M."/>
            <person name="Le Paslier D."/>
            <person name="Weissenbach J."/>
            <person name="Cohen G.N."/>
            <person name="Kreimeyer A."/>
        </authorList>
    </citation>
    <scope>NUCLEOTIDE SEQUENCE [LARGE SCALE GENOMIC DNA]</scope>
    <source>
        <strain evidence="12">ATCC 12662 / DSM 519 / JCM 1433 / CCUG 9281 / NCIMB 10654 / HF</strain>
    </source>
</reference>
<dbReference type="GO" id="GO:0047761">
    <property type="term" value="F:butyrate kinase activity"/>
    <property type="evidence" value="ECO:0007669"/>
    <property type="project" value="UniProtKB-UniRule"/>
</dbReference>
<evidence type="ECO:0000256" key="6">
    <source>
        <dbReference type="ARBA" id="ARBA00022777"/>
    </source>
</evidence>
<keyword evidence="4 9" id="KW-0808">Transferase</keyword>
<dbReference type="PROSITE" id="PS01075">
    <property type="entry name" value="ACETATE_KINASE_1"/>
    <property type="match status" value="1"/>
</dbReference>
<evidence type="ECO:0000256" key="1">
    <source>
        <dbReference type="ARBA" id="ARBA00004496"/>
    </source>
</evidence>
<keyword evidence="5 9" id="KW-0547">Nucleotide-binding</keyword>
<evidence type="ECO:0000256" key="7">
    <source>
        <dbReference type="ARBA" id="ARBA00022840"/>
    </source>
</evidence>
<dbReference type="GO" id="GO:0005524">
    <property type="term" value="F:ATP binding"/>
    <property type="evidence" value="ECO:0007669"/>
    <property type="project" value="UniProtKB-KW"/>
</dbReference>
<dbReference type="NCBIfam" id="TIGR02707">
    <property type="entry name" value="butyr_kinase"/>
    <property type="match status" value="1"/>
</dbReference>
<dbReference type="InterPro" id="IPR000890">
    <property type="entry name" value="Aliphatic_acid_kin_short-chain"/>
</dbReference>
<gene>
    <name evidence="9 11" type="primary">buk</name>
    <name evidence="11" type="ordered locus">CLOST_0757</name>
</gene>
<evidence type="ECO:0000256" key="4">
    <source>
        <dbReference type="ARBA" id="ARBA00022679"/>
    </source>
</evidence>
<accession>E3PWR8</accession>
<sequence length="355" mass="39260">MANRILVMNMGSTSTKLAVYEDEINIWTKNIAHDKSVFKKFTHYTLQYDYRKAVVLEYLKSKNENLENFTVIVSRGGTIRPVSGGVFYISEQMIEDGLSGKYGDHPCNLSMKLAFELAVQYRAVALTVDPPVCDELCTEATYSGLPEIERMAVFHALNQRAIARRYCDEHSKNYTKLNLIVAHIGGGISVGAHQRGKIIDVNNALAGDGPFGLERSGSLPVGDLIKLCYSGKYTKEEMLHRVNGKGGVSAYIDESDGKVLEHKILLGDEYTLEVVSAMAYQVAKEIGATASVLNGEVDAILLTGGLAYWDRFTNMITKKIGFIADIYIYPGEDEMLSLANGAYRHINGIELAKNY</sequence>
<keyword evidence="12" id="KW-1185">Reference proteome</keyword>
<protein>
    <recommendedName>
        <fullName evidence="9">Probable butyrate kinase</fullName>
        <shortName evidence="9">BK</shortName>
        <ecNumber evidence="9">2.7.2.7</ecNumber>
    </recommendedName>
    <alternativeName>
        <fullName evidence="9">Branched-chain carboxylic acid kinase</fullName>
    </alternativeName>
</protein>
<dbReference type="HAMAP" id="MF_00542">
    <property type="entry name" value="Butyrate_kinase"/>
    <property type="match status" value="1"/>
</dbReference>
<dbReference type="GO" id="GO:0005737">
    <property type="term" value="C:cytoplasm"/>
    <property type="evidence" value="ECO:0007669"/>
    <property type="project" value="UniProtKB-SubCell"/>
</dbReference>
<comment type="subcellular location">
    <subcellularLocation>
        <location evidence="1 9">Cytoplasm</location>
    </subcellularLocation>
</comment>
<evidence type="ECO:0000313" key="11">
    <source>
        <dbReference type="EMBL" id="CBH20883.1"/>
    </source>
</evidence>